<accession>L7W0P4</accession>
<feature type="region of interest" description="Disordered" evidence="1">
    <location>
        <begin position="1"/>
        <end position="25"/>
    </location>
</feature>
<evidence type="ECO:0000256" key="1">
    <source>
        <dbReference type="SAM" id="MobiDB-lite"/>
    </source>
</evidence>
<proteinExistence type="predicted"/>
<dbReference type="EMBL" id="JX649891">
    <property type="protein sequence ID" value="AGC72080.1"/>
    <property type="molecule type" value="Genomic_DNA"/>
</dbReference>
<name>L7W0P4_9BACT</name>
<sequence>MGKSATVDLSGSASPADLVADPPQPVQMIRDMARQNHV</sequence>
<reference evidence="2" key="1">
    <citation type="submission" date="2012-09" db="EMBL/GenBank/DDBJ databases">
        <title>Metagenomic Characterization of a Microbial Community in Wastewater Detects High Levels of Antibiotic Resistance.</title>
        <authorList>
            <person name="Abrams M."/>
            <person name="Caldwell A."/>
            <person name="Vandaei E."/>
            <person name="Lee W."/>
            <person name="Perrott J."/>
            <person name="Khan S.Y."/>
            <person name="Ta J."/>
            <person name="Romero D."/>
            <person name="Nguyen V."/>
            <person name="Pourmand N."/>
            <person name="Ouverney C.C."/>
        </authorList>
    </citation>
    <scope>NUCLEOTIDE SEQUENCE</scope>
</reference>
<dbReference type="AlphaFoldDB" id="L7W0P4"/>
<evidence type="ECO:0000313" key="2">
    <source>
        <dbReference type="EMBL" id="AGC72080.1"/>
    </source>
</evidence>
<protein>
    <submittedName>
        <fullName evidence="2">Uncharacterized protein</fullName>
    </submittedName>
</protein>
<organism evidence="2">
    <name type="scientific">uncultured bacterium A1Q1_fos_291</name>
    <dbReference type="NCBI Taxonomy" id="1256570"/>
    <lineage>
        <taxon>Bacteria</taxon>
        <taxon>environmental samples</taxon>
    </lineage>
</organism>